<dbReference type="GO" id="GO:0015074">
    <property type="term" value="P:DNA integration"/>
    <property type="evidence" value="ECO:0007669"/>
    <property type="project" value="InterPro"/>
</dbReference>
<dbReference type="InterPro" id="IPR012337">
    <property type="entry name" value="RNaseH-like_sf"/>
</dbReference>
<dbReference type="InterPro" id="IPR001584">
    <property type="entry name" value="Integrase_cat-core"/>
</dbReference>
<evidence type="ECO:0000313" key="2">
    <source>
        <dbReference type="EMBL" id="SFH81752.1"/>
    </source>
</evidence>
<dbReference type="Pfam" id="PF00665">
    <property type="entry name" value="rve"/>
    <property type="match status" value="1"/>
</dbReference>
<reference evidence="2 3" key="1">
    <citation type="submission" date="2016-10" db="EMBL/GenBank/DDBJ databases">
        <authorList>
            <person name="de Groot N.N."/>
        </authorList>
    </citation>
    <scope>NUCLEOTIDE SEQUENCE [LARGE SCALE GENOMIC DNA]</scope>
    <source>
        <strain evidence="2 3">DSM 26000</strain>
    </source>
</reference>
<dbReference type="Proteomes" id="UP000198931">
    <property type="component" value="Unassembled WGS sequence"/>
</dbReference>
<feature type="domain" description="Integrase catalytic" evidence="1">
    <location>
        <begin position="256"/>
        <end position="428"/>
    </location>
</feature>
<dbReference type="InterPro" id="IPR036397">
    <property type="entry name" value="RNaseH_sf"/>
</dbReference>
<dbReference type="EMBL" id="FOQT01000001">
    <property type="protein sequence ID" value="SFH81752.1"/>
    <property type="molecule type" value="Genomic_DNA"/>
</dbReference>
<evidence type="ECO:0000259" key="1">
    <source>
        <dbReference type="PROSITE" id="PS50994"/>
    </source>
</evidence>
<dbReference type="Gene3D" id="3.30.420.10">
    <property type="entry name" value="Ribonuclease H-like superfamily/Ribonuclease H"/>
    <property type="match status" value="1"/>
</dbReference>
<dbReference type="PROSITE" id="PS50994">
    <property type="entry name" value="INTEGRASE"/>
    <property type="match status" value="1"/>
</dbReference>
<keyword evidence="3" id="KW-1185">Reference proteome</keyword>
<gene>
    <name evidence="2" type="ORF">SAMN05443292_0261</name>
</gene>
<protein>
    <submittedName>
        <fullName evidence="2">Integrase core domain-containing protein</fullName>
    </submittedName>
</protein>
<organism evidence="2 3">
    <name type="scientific">Halpernia frigidisoli</name>
    <dbReference type="NCBI Taxonomy" id="1125876"/>
    <lineage>
        <taxon>Bacteria</taxon>
        <taxon>Pseudomonadati</taxon>
        <taxon>Bacteroidota</taxon>
        <taxon>Flavobacteriia</taxon>
        <taxon>Flavobacteriales</taxon>
        <taxon>Weeksellaceae</taxon>
        <taxon>Chryseobacterium group</taxon>
        <taxon>Halpernia</taxon>
    </lineage>
</organism>
<accession>A0A1I3D4V7</accession>
<name>A0A1I3D4V7_9FLAO</name>
<sequence>MKLFTSKVLKFNHNITVQSNRNYMPQTYTSYHTNIKLCFSLGIEKQIFPETYLEKIPRSTSVYWKNKDTAHYSGTEFEEVAQCTLEDLKIIADMRLQKSRQLFLSFGRLYLSIINLFGEKKFQNFIKTNYRILTPFIAKFIEISENKSVVLKFLKISSNQFGQWQKMKKYECKESLIWMCYKRVSRQISQKEIHIMKLLLADKKYLHWSSGSVWGKGVKDGKISMSRQSWYHYAKLLGFGLKRKKFYQKRKRISIRAEKPNEIWHMDVTRYKTTDNKMMFIYTLMDNFSRKVLDWDVSEKLSGAIRLKSLKRAIDEQFLQKKDLKIDTQKLDLIVDGGSENNNITIHEFIIDCKVGIHKKVALKDVLFSNSLIEGNNRILKQTFLKQNKVVSFELKNHVDKSYLEYNGVKPHYFHKIYTPDEIYENPKLKDTKIFFAKLNKERIATNKNFVCSKGCP</sequence>
<dbReference type="GO" id="GO:0003676">
    <property type="term" value="F:nucleic acid binding"/>
    <property type="evidence" value="ECO:0007669"/>
    <property type="project" value="InterPro"/>
</dbReference>
<evidence type="ECO:0000313" key="3">
    <source>
        <dbReference type="Proteomes" id="UP000198931"/>
    </source>
</evidence>
<dbReference type="AlphaFoldDB" id="A0A1I3D4V7"/>
<proteinExistence type="predicted"/>
<dbReference type="SUPFAM" id="SSF53098">
    <property type="entry name" value="Ribonuclease H-like"/>
    <property type="match status" value="1"/>
</dbReference>